<keyword evidence="3" id="KW-1185">Reference proteome</keyword>
<accession>A0ABV8AHT0</accession>
<keyword evidence="1" id="KW-0472">Membrane</keyword>
<gene>
    <name evidence="2" type="ORF">ACFOSX_04855</name>
</gene>
<proteinExistence type="predicted"/>
<dbReference type="EMBL" id="JBHSAT010000004">
    <property type="protein sequence ID" value="MFC3876555.1"/>
    <property type="molecule type" value="Genomic_DNA"/>
</dbReference>
<reference evidence="3" key="1">
    <citation type="journal article" date="2019" name="Int. J. Syst. Evol. Microbiol.">
        <title>The Global Catalogue of Microorganisms (GCM) 10K type strain sequencing project: providing services to taxonomists for standard genome sequencing and annotation.</title>
        <authorList>
            <consortium name="The Broad Institute Genomics Platform"/>
            <consortium name="The Broad Institute Genome Sequencing Center for Infectious Disease"/>
            <person name="Wu L."/>
            <person name="Ma J."/>
        </authorList>
    </citation>
    <scope>NUCLEOTIDE SEQUENCE [LARGE SCALE GENOMIC DNA]</scope>
    <source>
        <strain evidence="3">CECT 8979</strain>
    </source>
</reference>
<comment type="caution">
    <text evidence="2">The sequence shown here is derived from an EMBL/GenBank/DDBJ whole genome shotgun (WGS) entry which is preliminary data.</text>
</comment>
<dbReference type="Proteomes" id="UP001595812">
    <property type="component" value="Unassembled WGS sequence"/>
</dbReference>
<name>A0ABV8AHT0_9FLAO</name>
<sequence>MASTDYFTLKDVQLKNNCPECYSNDGLHLTFKQKMTDNVFVKAITEDTKHEMHCKTCNTEIFPVRWDDDIERVVAYHERAVVPKKKSFKLKPLAYAFIIVDLLIIIGIVLFVTGIIEI</sequence>
<organism evidence="2 3">
    <name type="scientific">Winogradskyella maritima</name>
    <dbReference type="NCBI Taxonomy" id="1517766"/>
    <lineage>
        <taxon>Bacteria</taxon>
        <taxon>Pseudomonadati</taxon>
        <taxon>Bacteroidota</taxon>
        <taxon>Flavobacteriia</taxon>
        <taxon>Flavobacteriales</taxon>
        <taxon>Flavobacteriaceae</taxon>
        <taxon>Winogradskyella</taxon>
    </lineage>
</organism>
<evidence type="ECO:0000313" key="2">
    <source>
        <dbReference type="EMBL" id="MFC3876555.1"/>
    </source>
</evidence>
<keyword evidence="1" id="KW-0812">Transmembrane</keyword>
<evidence type="ECO:0000313" key="3">
    <source>
        <dbReference type="Proteomes" id="UP001595812"/>
    </source>
</evidence>
<dbReference type="RefSeq" id="WP_386097575.1">
    <property type="nucleotide sequence ID" value="NZ_JBHSAT010000004.1"/>
</dbReference>
<keyword evidence="1" id="KW-1133">Transmembrane helix</keyword>
<protein>
    <submittedName>
        <fullName evidence="2">Uncharacterized protein</fullName>
    </submittedName>
</protein>
<evidence type="ECO:0000256" key="1">
    <source>
        <dbReference type="SAM" id="Phobius"/>
    </source>
</evidence>
<feature type="transmembrane region" description="Helical" evidence="1">
    <location>
        <begin position="93"/>
        <end position="116"/>
    </location>
</feature>